<keyword evidence="2" id="KW-0934">Plastid</keyword>
<dbReference type="InterPro" id="IPR027417">
    <property type="entry name" value="P-loop_NTPase"/>
</dbReference>
<proteinExistence type="predicted"/>
<geneLocation type="chloroplast" evidence="2"/>
<reference evidence="2" key="2">
    <citation type="journal article" date="2019" name="Mol. Phylogenet. Evol.">
        <title>Reassessment of the classification of bryopsidales (chlorophyta) based on chloroplast phylogenomic analyses.</title>
        <authorList>
            <person name="Cremen M.C."/>
            <person name="Leliaert F."/>
            <person name="West J."/>
            <person name="Lam D.W."/>
            <person name="Shimada S."/>
            <person name="Lopez-Bautista J.M."/>
            <person name="Verbruggen H."/>
        </authorList>
    </citation>
    <scope>NUCLEOTIDE SEQUENCE</scope>
</reference>
<protein>
    <submittedName>
        <fullName evidence="2">Uncharacterized protein</fullName>
    </submittedName>
</protein>
<evidence type="ECO:0000313" key="2">
    <source>
        <dbReference type="EMBL" id="AYC64481.1"/>
    </source>
</evidence>
<reference evidence="2" key="1">
    <citation type="submission" date="2018-07" db="EMBL/GenBank/DDBJ databases">
        <authorList>
            <person name="Quirk P.G."/>
            <person name="Krulwich T.A."/>
        </authorList>
    </citation>
    <scope>NUCLEOTIDE SEQUENCE</scope>
</reference>
<accession>A0A386AYG7</accession>
<sequence>MGKSLIIFHDLGEKVSAAFINILRNLVSSGESQNVSRKFETTATIQFDGLIAAASNKNPFSHQQREGLADRRMIYVPFVNRVPPAQIQSFETMFPTDELQALTAFAVQQDPNLILQFIRTINQDAFVRQGLLDSYKENRRSLYLQNFIRDKVTYAPDEWIIFGSTDDDETGETLYSAYLRYTKEKGANFIDILSFNPFRQEFLPLLNSLYGFWEVYERRRLHDNKRKIGLLNLGISQKPKKFVGEHSIDLSPYRAAPFWLHGDQQQATASNSKQQQATASNRTTGDQQRPLVRKTLPYYCNKLINNNSL</sequence>
<feature type="region of interest" description="Disordered" evidence="1">
    <location>
        <begin position="265"/>
        <end position="288"/>
    </location>
</feature>
<evidence type="ECO:0000256" key="1">
    <source>
        <dbReference type="SAM" id="MobiDB-lite"/>
    </source>
</evidence>
<organism evidence="2">
    <name type="scientific">Pseudochlorodesmis sp. HV01306c</name>
    <dbReference type="NCBI Taxonomy" id="2358490"/>
    <lineage>
        <taxon>Eukaryota</taxon>
        <taxon>Viridiplantae</taxon>
        <taxon>Chlorophyta</taxon>
        <taxon>core chlorophytes</taxon>
        <taxon>Ulvophyceae</taxon>
        <taxon>TCBD clade</taxon>
        <taxon>Bryopsidales</taxon>
        <taxon>Bryopsidineae</taxon>
        <taxon>Bryopsidaceae</taxon>
        <taxon>Pseudochlorodesmis</taxon>
    </lineage>
</organism>
<dbReference type="AlphaFoldDB" id="A0A386AYG7"/>
<feature type="compositionally biased region" description="Polar residues" evidence="1">
    <location>
        <begin position="265"/>
        <end position="287"/>
    </location>
</feature>
<dbReference type="EMBL" id="MH591097">
    <property type="protein sequence ID" value="AYC64481.1"/>
    <property type="molecule type" value="Genomic_DNA"/>
</dbReference>
<keyword evidence="2" id="KW-0150">Chloroplast</keyword>
<name>A0A386AYG7_9CHLO</name>
<gene>
    <name evidence="2" type="primary">orf309</name>
</gene>
<dbReference type="Gene3D" id="3.40.50.300">
    <property type="entry name" value="P-loop containing nucleotide triphosphate hydrolases"/>
    <property type="match status" value="1"/>
</dbReference>